<dbReference type="Gene3D" id="3.30.950.10">
    <property type="entry name" value="Methyltransferase, Cobalt-precorrin-4 Transmethylase, Domain 2"/>
    <property type="match status" value="1"/>
</dbReference>
<dbReference type="FunFam" id="3.40.50.10090:FF:000002">
    <property type="entry name" value="Bifunctional uroporphyrinogen-III C-methyltransferase/uroporphyrinogen-III synthase"/>
    <property type="match status" value="1"/>
</dbReference>
<evidence type="ECO:0000259" key="7">
    <source>
        <dbReference type="Pfam" id="PF02602"/>
    </source>
</evidence>
<keyword evidence="5" id="KW-0627">Porphyrin biosynthesis</keyword>
<dbReference type="Pfam" id="PF02602">
    <property type="entry name" value="HEM4"/>
    <property type="match status" value="1"/>
</dbReference>
<dbReference type="GO" id="GO:0032259">
    <property type="term" value="P:methylation"/>
    <property type="evidence" value="ECO:0007669"/>
    <property type="project" value="UniProtKB-KW"/>
</dbReference>
<comment type="caution">
    <text evidence="8">The sequence shown here is derived from an EMBL/GenBank/DDBJ whole genome shotgun (WGS) entry which is preliminary data.</text>
</comment>
<dbReference type="PANTHER" id="PTHR45790:SF3">
    <property type="entry name" value="S-ADENOSYL-L-METHIONINE-DEPENDENT UROPORPHYRINOGEN III METHYLTRANSFERASE, CHLOROPLASTIC"/>
    <property type="match status" value="1"/>
</dbReference>
<evidence type="ECO:0000256" key="3">
    <source>
        <dbReference type="ARBA" id="ARBA00022679"/>
    </source>
</evidence>
<proteinExistence type="predicted"/>
<dbReference type="Gene3D" id="3.40.1010.10">
    <property type="entry name" value="Cobalt-precorrin-4 Transmethylase, Domain 1"/>
    <property type="match status" value="1"/>
</dbReference>
<evidence type="ECO:0000256" key="5">
    <source>
        <dbReference type="ARBA" id="ARBA00023244"/>
    </source>
</evidence>
<organism evidence="8 9">
    <name type="scientific">Nakamurella aerolata</name>
    <dbReference type="NCBI Taxonomy" id="1656892"/>
    <lineage>
        <taxon>Bacteria</taxon>
        <taxon>Bacillati</taxon>
        <taxon>Actinomycetota</taxon>
        <taxon>Actinomycetes</taxon>
        <taxon>Nakamurellales</taxon>
        <taxon>Nakamurellaceae</taxon>
        <taxon>Nakamurella</taxon>
    </lineage>
</organism>
<dbReference type="InterPro" id="IPR014777">
    <property type="entry name" value="4pyrrole_Mease_sub1"/>
</dbReference>
<sequence length="512" mass="53324">MTRARKVAGRIVFVGSGPGDRNLLTVRAHQVLLAADLVVSDPDVPASVAELAAHADRQPAVGEPSEVAKALGAAARGGALVVRLVAGDVLTADAVVKEIQAVARTVVPFEVVPGLAAATTAASYAGVPVGAVHTVADVRAIKDWRTVAAAPGTLVLQAAAGHLADAAAALAEGGLDAGTPISVTSGATLPSQRTVDATLATLDNVAHDLPGTLVVTIGGQTSQRGKLSWWESRSLYGWRVLIPHTKDTADEMVELLSEHGATTQRVPTIAVEPPRTPAQMERAVKGLVDGRYQWLVFTSENSVRAVWEKFEAFGLDARAFSGVRIACVDAGTAAAVRALGIAPDLVAAPGEPGAPTGSVALLDEFGEYDDLLDPVNRILVPRADIATETLAAGLRDRGWEIDDVTAYRTVRAAPPAADIREAIKTGGFEAVCFTTSSTVRNLVGIAGKPHARTIVACLGPKTAETAREFGLRVDVQPETPQIPVLVEALAAHAQQLRDEGALPPPRKSPRRR</sequence>
<evidence type="ECO:0000256" key="4">
    <source>
        <dbReference type="ARBA" id="ARBA00022691"/>
    </source>
</evidence>
<dbReference type="InterPro" id="IPR050161">
    <property type="entry name" value="Siro_Cobalamin_biosynth"/>
</dbReference>
<dbReference type="GO" id="GO:0004852">
    <property type="term" value="F:uroporphyrinogen-III synthase activity"/>
    <property type="evidence" value="ECO:0007669"/>
    <property type="project" value="InterPro"/>
</dbReference>
<dbReference type="AlphaFoldDB" id="A0A849A384"/>
<protein>
    <recommendedName>
        <fullName evidence="1">uroporphyrinogen-III C-methyltransferase</fullName>
        <ecNumber evidence="1">2.1.1.107</ecNumber>
    </recommendedName>
</protein>
<dbReference type="InterPro" id="IPR003043">
    <property type="entry name" value="Uropor_MeTrfase_CS"/>
</dbReference>
<keyword evidence="2 8" id="KW-0489">Methyltransferase</keyword>
<dbReference type="FunFam" id="3.40.50.10090:FF:000001">
    <property type="entry name" value="Bifunctional uroporphyrinogen-III C-methyltransferase/uroporphyrinogen-III synthase"/>
    <property type="match status" value="1"/>
</dbReference>
<feature type="domain" description="Tetrapyrrole biosynthesis uroporphyrinogen III synthase" evidence="7">
    <location>
        <begin position="250"/>
        <end position="486"/>
    </location>
</feature>
<dbReference type="Pfam" id="PF00590">
    <property type="entry name" value="TP_methylase"/>
    <property type="match status" value="1"/>
</dbReference>
<dbReference type="EC" id="2.1.1.107" evidence="1"/>
<dbReference type="GO" id="GO:0019354">
    <property type="term" value="P:siroheme biosynthetic process"/>
    <property type="evidence" value="ECO:0007669"/>
    <property type="project" value="TreeGrafter"/>
</dbReference>
<reference evidence="8 9" key="1">
    <citation type="submission" date="2020-05" db="EMBL/GenBank/DDBJ databases">
        <title>Nakamurella sp. DB0629 isolated from air conditioner.</title>
        <authorList>
            <person name="Kim D.H."/>
            <person name="Kim D.-U."/>
        </authorList>
    </citation>
    <scope>NUCLEOTIDE SEQUENCE [LARGE SCALE GENOMIC DNA]</scope>
    <source>
        <strain evidence="8 9">DB0629</strain>
    </source>
</reference>
<evidence type="ECO:0000256" key="2">
    <source>
        <dbReference type="ARBA" id="ARBA00022603"/>
    </source>
</evidence>
<keyword evidence="9" id="KW-1185">Reference proteome</keyword>
<dbReference type="InterPro" id="IPR014776">
    <property type="entry name" value="4pyrrole_Mease_sub2"/>
</dbReference>
<dbReference type="GO" id="GO:0004851">
    <property type="term" value="F:uroporphyrin-III C-methyltransferase activity"/>
    <property type="evidence" value="ECO:0007669"/>
    <property type="project" value="UniProtKB-EC"/>
</dbReference>
<dbReference type="SUPFAM" id="SSF53790">
    <property type="entry name" value="Tetrapyrrole methylase"/>
    <property type="match status" value="1"/>
</dbReference>
<evidence type="ECO:0000259" key="6">
    <source>
        <dbReference type="Pfam" id="PF00590"/>
    </source>
</evidence>
<dbReference type="InterPro" id="IPR000878">
    <property type="entry name" value="4pyrrol_Mease"/>
</dbReference>
<keyword evidence="3 8" id="KW-0808">Transferase</keyword>
<name>A0A849A384_9ACTN</name>
<dbReference type="PROSITE" id="PS00839">
    <property type="entry name" value="SUMT_1"/>
    <property type="match status" value="1"/>
</dbReference>
<gene>
    <name evidence="8" type="ORF">HKD39_04710</name>
</gene>
<dbReference type="InterPro" id="IPR035996">
    <property type="entry name" value="4pyrrol_Methylase_sf"/>
</dbReference>
<keyword evidence="4" id="KW-0949">S-adenosyl-L-methionine</keyword>
<feature type="domain" description="Tetrapyrrole methylase" evidence="6">
    <location>
        <begin position="10"/>
        <end position="202"/>
    </location>
</feature>
<dbReference type="CDD" id="cd06578">
    <property type="entry name" value="HemD"/>
    <property type="match status" value="1"/>
</dbReference>
<accession>A0A849A384</accession>
<evidence type="ECO:0000256" key="1">
    <source>
        <dbReference type="ARBA" id="ARBA00012162"/>
    </source>
</evidence>
<dbReference type="SUPFAM" id="SSF69618">
    <property type="entry name" value="HemD-like"/>
    <property type="match status" value="1"/>
</dbReference>
<dbReference type="RefSeq" id="WP_171198664.1">
    <property type="nucleotide sequence ID" value="NZ_JABEND010000002.1"/>
</dbReference>
<dbReference type="Gene3D" id="3.40.50.10090">
    <property type="match status" value="2"/>
</dbReference>
<dbReference type="EMBL" id="JABEND010000002">
    <property type="protein sequence ID" value="NNG35025.1"/>
    <property type="molecule type" value="Genomic_DNA"/>
</dbReference>
<evidence type="ECO:0000313" key="9">
    <source>
        <dbReference type="Proteomes" id="UP000562984"/>
    </source>
</evidence>
<dbReference type="PANTHER" id="PTHR45790">
    <property type="entry name" value="SIROHEME SYNTHASE-RELATED"/>
    <property type="match status" value="1"/>
</dbReference>
<dbReference type="InterPro" id="IPR003754">
    <property type="entry name" value="4pyrrol_synth_uPrphyn_synth"/>
</dbReference>
<evidence type="ECO:0000313" key="8">
    <source>
        <dbReference type="EMBL" id="NNG35025.1"/>
    </source>
</evidence>
<dbReference type="Proteomes" id="UP000562984">
    <property type="component" value="Unassembled WGS sequence"/>
</dbReference>
<dbReference type="InterPro" id="IPR036108">
    <property type="entry name" value="4pyrrol_syn_uPrphyn_synt_sf"/>
</dbReference>